<feature type="region of interest" description="Disordered" evidence="1">
    <location>
        <begin position="36"/>
        <end position="76"/>
    </location>
</feature>
<keyword evidence="3" id="KW-1185">Reference proteome</keyword>
<feature type="compositionally biased region" description="Basic and acidic residues" evidence="1">
    <location>
        <begin position="551"/>
        <end position="564"/>
    </location>
</feature>
<feature type="region of interest" description="Disordered" evidence="1">
    <location>
        <begin position="460"/>
        <end position="524"/>
    </location>
</feature>
<protein>
    <submittedName>
        <fullName evidence="2">Uncharacterized protein</fullName>
    </submittedName>
</protein>
<name>A0A9D4G9J8_DREPO</name>
<accession>A0A9D4G9J8</accession>
<feature type="compositionally biased region" description="Polar residues" evidence="1">
    <location>
        <begin position="424"/>
        <end position="436"/>
    </location>
</feature>
<dbReference type="EMBL" id="JAIWYP010000006">
    <property type="protein sequence ID" value="KAH3811544.1"/>
    <property type="molecule type" value="Genomic_DNA"/>
</dbReference>
<evidence type="ECO:0000313" key="2">
    <source>
        <dbReference type="EMBL" id="KAH3811544.1"/>
    </source>
</evidence>
<feature type="compositionally biased region" description="Basic and acidic residues" evidence="1">
    <location>
        <begin position="507"/>
        <end position="524"/>
    </location>
</feature>
<dbReference type="Proteomes" id="UP000828390">
    <property type="component" value="Unassembled WGS sequence"/>
</dbReference>
<gene>
    <name evidence="2" type="ORF">DPMN_139954</name>
</gene>
<evidence type="ECO:0000313" key="3">
    <source>
        <dbReference type="Proteomes" id="UP000828390"/>
    </source>
</evidence>
<organism evidence="2 3">
    <name type="scientific">Dreissena polymorpha</name>
    <name type="common">Zebra mussel</name>
    <name type="synonym">Mytilus polymorpha</name>
    <dbReference type="NCBI Taxonomy" id="45954"/>
    <lineage>
        <taxon>Eukaryota</taxon>
        <taxon>Metazoa</taxon>
        <taxon>Spiralia</taxon>
        <taxon>Lophotrochozoa</taxon>
        <taxon>Mollusca</taxon>
        <taxon>Bivalvia</taxon>
        <taxon>Autobranchia</taxon>
        <taxon>Heteroconchia</taxon>
        <taxon>Euheterodonta</taxon>
        <taxon>Imparidentia</taxon>
        <taxon>Neoheterodontei</taxon>
        <taxon>Myida</taxon>
        <taxon>Dreissenoidea</taxon>
        <taxon>Dreissenidae</taxon>
        <taxon>Dreissena</taxon>
    </lineage>
</organism>
<dbReference type="AlphaFoldDB" id="A0A9D4G9J8"/>
<reference evidence="2" key="1">
    <citation type="journal article" date="2019" name="bioRxiv">
        <title>The Genome of the Zebra Mussel, Dreissena polymorpha: A Resource for Invasive Species Research.</title>
        <authorList>
            <person name="McCartney M.A."/>
            <person name="Auch B."/>
            <person name="Kono T."/>
            <person name="Mallez S."/>
            <person name="Zhang Y."/>
            <person name="Obille A."/>
            <person name="Becker A."/>
            <person name="Abrahante J.E."/>
            <person name="Garbe J."/>
            <person name="Badalamenti J.P."/>
            <person name="Herman A."/>
            <person name="Mangelson H."/>
            <person name="Liachko I."/>
            <person name="Sullivan S."/>
            <person name="Sone E.D."/>
            <person name="Koren S."/>
            <person name="Silverstein K.A.T."/>
            <person name="Beckman K.B."/>
            <person name="Gohl D.M."/>
        </authorList>
    </citation>
    <scope>NUCLEOTIDE SEQUENCE</scope>
    <source>
        <strain evidence="2">Duluth1</strain>
        <tissue evidence="2">Whole animal</tissue>
    </source>
</reference>
<feature type="region of interest" description="Disordered" evidence="1">
    <location>
        <begin position="414"/>
        <end position="436"/>
    </location>
</feature>
<feature type="compositionally biased region" description="Polar residues" evidence="1">
    <location>
        <begin position="565"/>
        <end position="601"/>
    </location>
</feature>
<sequence length="1256" mass="137416">MSNAFKSGSIRKRDDAISGKRKCIDVNFSQIDDVKMKRGPTTHEKRLTGLKSTSSTGQTRLPSNKPNASKGTKTKIVETTSLTADRKNVLSSKPANQNSFTLTASVTVSAKTHTKIVSPTCLPSNVPVCNIVNDNSVNNNKLTSNDGSIGRDDIIICTESTTDTLCELVNDKSRTDSIDFVDQDGCDSDICSTNQTREKVQNHSNSQSDNRDNQANLTSHNEMVGQLSQDQDTENTTTHCNLFEQNQIQGTTSKTPEINDKCEWSKGAQSRQVGSKMPFGEKRAIVKRQVQCGLTTVKETTVLKSDRNLLIRKSNVSVESKAVRAKVRNPASNHLQTTSKFAASKLSKNITNVSDTNSGKSQTIKKRVGHNDNKISTTAVADPGIVNKDQNLSLLTKERLDIATAGKISTNAKSIKTDRKGTDSNKSNKTVRPNSYGQSFVNKECVDDYNMKICSKTFSPKPTYSPISTGKDACSSSRSSTPSSGSGSSTGGYISKPKTSTLKKKTPTREHKQSAERVADQKHETVVSTSIKVSEQSVPNLLLNSQTKSSMRKDLKKPCIEKSSRTNTKTTQEPARNSSSLPRDTTATNTRPDIKQSSFSLTISKNERHILDAHPVSGRANSGNKSKFAKMTAAAKVFIPKKNGSLRTHKLQKLGANLSHSSTVTDADSKTMSNKFQQSNEVDVLDNISVNASVKVRASSAKEKIALPCRYRSQCADANFTDSNTISDANHVHATSSSQAKPDSFIFPTKSCLTDLRKVSDKTLSVAANNYGTHLGRELPTASDDNVTISHTCCESVDNLHEITRNVDLLRQCGDGEKKHVCKSINDRHVVIFAPDYCTGFRDSSSHSGQSFPSIDLALKVTNDCLSTSAETAHLLGMSIECNMENSSRNEHVPDDVDSVVSSNGLEDHVLSTCHCALPQSYYCDDDTCLVLDDKCYTKKYGGGVESEIFGDIFANRLIESEICGEDEHIGVKSEISGNMCESGITESKICRDVKDNCITESELIRDVQDTCKTVSEMCGDPKDTGINQCKICSDIKCTCKTASEIFREVQNTCLNESKIFCDAKDTCIIASEICRDAPDTCLTESEMCSDSKDTCLSEPEIFSSADDTCIFESKICSEVQGTRSCESEIRDAKCKTCDVGMTPCVSVSDQSIDWQRELSDSQVRVCYLNNEDGPLKHNGKESEHPSSQQFPAEERNVYENDVAVYDVDKSVYVAKGRQDSRQVIQLATSVCQYKEISALEFEVDAGEHYATANRK</sequence>
<comment type="caution">
    <text evidence="2">The sequence shown here is derived from an EMBL/GenBank/DDBJ whole genome shotgun (WGS) entry which is preliminary data.</text>
</comment>
<feature type="compositionally biased region" description="Polar residues" evidence="1">
    <location>
        <begin position="202"/>
        <end position="215"/>
    </location>
</feature>
<proteinExistence type="predicted"/>
<reference evidence="2" key="2">
    <citation type="submission" date="2020-11" db="EMBL/GenBank/DDBJ databases">
        <authorList>
            <person name="McCartney M.A."/>
            <person name="Auch B."/>
            <person name="Kono T."/>
            <person name="Mallez S."/>
            <person name="Becker A."/>
            <person name="Gohl D.M."/>
            <person name="Silverstein K.A.T."/>
            <person name="Koren S."/>
            <person name="Bechman K.B."/>
            <person name="Herman A."/>
            <person name="Abrahante J.E."/>
            <person name="Garbe J."/>
        </authorList>
    </citation>
    <scope>NUCLEOTIDE SEQUENCE</scope>
    <source>
        <strain evidence="2">Duluth1</strain>
        <tissue evidence="2">Whole animal</tissue>
    </source>
</reference>
<evidence type="ECO:0000256" key="1">
    <source>
        <dbReference type="SAM" id="MobiDB-lite"/>
    </source>
</evidence>
<feature type="region of interest" description="Disordered" evidence="1">
    <location>
        <begin position="542"/>
        <end position="601"/>
    </location>
</feature>
<feature type="compositionally biased region" description="Basic and acidic residues" evidence="1">
    <location>
        <begin position="36"/>
        <end position="47"/>
    </location>
</feature>
<feature type="compositionally biased region" description="Polar residues" evidence="1">
    <location>
        <begin position="50"/>
        <end position="76"/>
    </location>
</feature>
<feature type="region of interest" description="Disordered" evidence="1">
    <location>
        <begin position="196"/>
        <end position="215"/>
    </location>
</feature>
<feature type="compositionally biased region" description="Low complexity" evidence="1">
    <location>
        <begin position="475"/>
        <end position="500"/>
    </location>
</feature>